<feature type="compositionally biased region" description="Basic and acidic residues" evidence="10">
    <location>
        <begin position="24"/>
        <end position="50"/>
    </location>
</feature>
<protein>
    <recommendedName>
        <fullName evidence="4">Centrosomal protein kizuna</fullName>
    </recommendedName>
    <alternativeName>
        <fullName evidence="9">Polo-like kinase 1 substrate 1</fullName>
    </alternativeName>
</protein>
<feature type="region of interest" description="Disordered" evidence="10">
    <location>
        <begin position="1"/>
        <end position="73"/>
    </location>
</feature>
<proteinExistence type="inferred from homology"/>
<evidence type="ECO:0000256" key="9">
    <source>
        <dbReference type="ARBA" id="ARBA00031153"/>
    </source>
</evidence>
<keyword evidence="6" id="KW-0206">Cytoskeleton</keyword>
<evidence type="ECO:0000256" key="6">
    <source>
        <dbReference type="ARBA" id="ARBA00023212"/>
    </source>
</evidence>
<keyword evidence="7" id="KW-0966">Cell projection</keyword>
<gene>
    <name evidence="11" type="primary">kiz</name>
</gene>
<dbReference type="Proteomes" id="UP000694620">
    <property type="component" value="Chromosome 3"/>
</dbReference>
<comment type="subcellular location">
    <subcellularLocation>
        <location evidence="1">Cytoplasm</location>
        <location evidence="1">Cytoskeleton</location>
        <location evidence="1">Cilium basal body</location>
    </subcellularLocation>
    <subcellularLocation>
        <location evidence="2">Cytoplasm</location>
        <location evidence="2">Cytoskeleton</location>
        <location evidence="2">Microtubule organizing center</location>
        <location evidence="2">Centrosome</location>
    </subcellularLocation>
</comment>
<evidence type="ECO:0000256" key="10">
    <source>
        <dbReference type="SAM" id="MobiDB-lite"/>
    </source>
</evidence>
<evidence type="ECO:0000256" key="3">
    <source>
        <dbReference type="ARBA" id="ARBA00010767"/>
    </source>
</evidence>
<comment type="function">
    <text evidence="8">Centrosomal protein required for establishing a robust mitotic centrosome architecture that can endure the forces that converge on the centrosomes during spindle formation. Required for stabilizing the expanded pericentriolar material around the centriole.</text>
</comment>
<evidence type="ECO:0000256" key="1">
    <source>
        <dbReference type="ARBA" id="ARBA00004120"/>
    </source>
</evidence>
<evidence type="ECO:0000256" key="8">
    <source>
        <dbReference type="ARBA" id="ARBA00024919"/>
    </source>
</evidence>
<dbReference type="Ensembl" id="ENSECRT00000005001.1">
    <property type="protein sequence ID" value="ENSECRP00000004918.1"/>
    <property type="gene ID" value="ENSECRG00000003335.1"/>
</dbReference>
<dbReference type="GeneTree" id="ENSGT00390000010121"/>
<dbReference type="GO" id="GO:0005813">
    <property type="term" value="C:centrosome"/>
    <property type="evidence" value="ECO:0007669"/>
    <property type="project" value="UniProtKB-SubCell"/>
</dbReference>
<organism evidence="11 12">
    <name type="scientific">Erpetoichthys calabaricus</name>
    <name type="common">Rope fish</name>
    <name type="synonym">Calamoichthys calabaricus</name>
    <dbReference type="NCBI Taxonomy" id="27687"/>
    <lineage>
        <taxon>Eukaryota</taxon>
        <taxon>Metazoa</taxon>
        <taxon>Chordata</taxon>
        <taxon>Craniata</taxon>
        <taxon>Vertebrata</taxon>
        <taxon>Euteleostomi</taxon>
        <taxon>Actinopterygii</taxon>
        <taxon>Polypteriformes</taxon>
        <taxon>Polypteridae</taxon>
        <taxon>Erpetoichthys</taxon>
    </lineage>
</organism>
<comment type="similarity">
    <text evidence="3">Belongs to the kizuna family.</text>
</comment>
<evidence type="ECO:0000256" key="7">
    <source>
        <dbReference type="ARBA" id="ARBA00023273"/>
    </source>
</evidence>
<sequence>MQSQSTESEIPNTFQSVPVSSNHSKSDLGKDHKSSPKIHSKPEIPEQQKDEDSESDLTVSVSEDDDEDYYQDETVVRNVTIVKSDLSKNNNFYTMEDSMTQEWKPTSNVENENGISSLHKGLCLSMESFLYLLASIEGRIISPEQQHTELYRLSTISNTQLTKIISLCNQKESLNEENLEACGAVVLHQLQKLSQDTLKGSLLNEEILTNNWTCMDENRVRSSMPSDSAELWDIWYRHAVVLEVHSVLTGHEIAEIFAPLITPSNSTNINEAKELLKMLFLEVGERSLSVASSESSCSLPSVLNDSGEIKQAKPAQWLYSTVIGKQGKQNDYEESKEELFIENIPIRETKAYQMLKQSAVQQTQDSQDEVDMSEIEHGEKCGEIHSEKGVAVCYQSLQEGNKPVKQVPTLKSKAFWGESDDSSSDIEAALRPQTLSTYNDDFDDFYD</sequence>
<dbReference type="GO" id="GO:0007051">
    <property type="term" value="P:spindle organization"/>
    <property type="evidence" value="ECO:0007669"/>
    <property type="project" value="InterPro"/>
</dbReference>
<accession>A0A8C4RPC6</accession>
<reference evidence="11" key="2">
    <citation type="submission" date="2025-08" db="UniProtKB">
        <authorList>
            <consortium name="Ensembl"/>
        </authorList>
    </citation>
    <scope>IDENTIFICATION</scope>
</reference>
<dbReference type="PANTHER" id="PTHR16299:SF2">
    <property type="entry name" value="CENTROSOMAL PROTEIN KIZUNA"/>
    <property type="match status" value="1"/>
</dbReference>
<dbReference type="InterPro" id="IPR026742">
    <property type="entry name" value="Centrosomal_kizuma"/>
</dbReference>
<feature type="compositionally biased region" description="Polar residues" evidence="10">
    <location>
        <begin position="1"/>
        <end position="23"/>
    </location>
</feature>
<evidence type="ECO:0000256" key="4">
    <source>
        <dbReference type="ARBA" id="ARBA00013872"/>
    </source>
</evidence>
<evidence type="ECO:0000256" key="5">
    <source>
        <dbReference type="ARBA" id="ARBA00022490"/>
    </source>
</evidence>
<evidence type="ECO:0000256" key="2">
    <source>
        <dbReference type="ARBA" id="ARBA00004300"/>
    </source>
</evidence>
<name>A0A8C4RPC6_ERPCA</name>
<evidence type="ECO:0000313" key="11">
    <source>
        <dbReference type="Ensembl" id="ENSECRP00000004918.1"/>
    </source>
</evidence>
<reference evidence="11" key="3">
    <citation type="submission" date="2025-09" db="UniProtKB">
        <authorList>
            <consortium name="Ensembl"/>
        </authorList>
    </citation>
    <scope>IDENTIFICATION</scope>
</reference>
<reference evidence="11" key="1">
    <citation type="submission" date="2021-06" db="EMBL/GenBank/DDBJ databases">
        <authorList>
            <consortium name="Wellcome Sanger Institute Data Sharing"/>
        </authorList>
    </citation>
    <scope>NUCLEOTIDE SEQUENCE [LARGE SCALE GENOMIC DNA]</scope>
</reference>
<keyword evidence="12" id="KW-1185">Reference proteome</keyword>
<evidence type="ECO:0000313" key="12">
    <source>
        <dbReference type="Proteomes" id="UP000694620"/>
    </source>
</evidence>
<dbReference type="AlphaFoldDB" id="A0A8C4RPC6"/>
<dbReference type="PANTHER" id="PTHR16299">
    <property type="entry name" value="CENTROSOMAL PROTEIN KIZUNA"/>
    <property type="match status" value="1"/>
</dbReference>
<keyword evidence="5" id="KW-0963">Cytoplasm</keyword>
<feature type="compositionally biased region" description="Acidic residues" evidence="10">
    <location>
        <begin position="62"/>
        <end position="71"/>
    </location>
</feature>